<sequence>MTTWQRSTFNVVATVVFAAAFVMWTLFLPTSLDELWQVPSPTPQQWSGQIGAAIALVGLPAVIYPCLLVASWWASRRQLTSVSAALVLSVGLGFGSATLLKELIGRDRPPSEWLHLISHQGPGYPAPHMVAITIAAIMFSTLATVARRRRGTIRAWQVAGALLVVLLAVTLLLTRANHITDVVGGILLGALVANASNLVCGVNTVRLGPTAEAGGGRAAIIYNPTKVLDQTVFKGLIERRLAEDGWEPPLWLSTSIDDPGRGMAHQALDAGVDLVMVAGGDGTVRVVCGALANTGATVAIVPSGTGNLLAGNMKIPFDAERALDVALRGRTRAIDILEVTVPGRDVDHAAVMCGVGADAAVLNDTNEELKNQIGVAAYVIAGLSHVKARPFRATVTVDDDEPLVRDASLVMVGNVSDLQAGLTLMPDASAGDGVLDVLIASPRNQVELTQMVSAILAQSREPSTMDRRTGERVSIELGENELYELDGDVIGETTHLLFQVLPAALQLRVPH</sequence>
<keyword evidence="1" id="KW-1133">Transmembrane helix</keyword>
<feature type="transmembrane region" description="Helical" evidence="1">
    <location>
        <begin position="48"/>
        <end position="70"/>
    </location>
</feature>
<dbReference type="Pfam" id="PF19279">
    <property type="entry name" value="YegS_C"/>
    <property type="match status" value="1"/>
</dbReference>
<dbReference type="Gene3D" id="1.20.144.10">
    <property type="entry name" value="Phosphatidic acid phosphatase type 2/haloperoxidase"/>
    <property type="match status" value="1"/>
</dbReference>
<name>A0A3M0GAD0_9ACTN</name>
<feature type="transmembrane region" description="Helical" evidence="1">
    <location>
        <begin position="155"/>
        <end position="173"/>
    </location>
</feature>
<dbReference type="InterPro" id="IPR004363">
    <property type="entry name" value="Methylgl_synth"/>
</dbReference>
<comment type="caution">
    <text evidence="3">The sequence shown here is derived from an EMBL/GenBank/DDBJ whole genome shotgun (WGS) entry which is preliminary data.</text>
</comment>
<dbReference type="Gene3D" id="2.60.200.40">
    <property type="match status" value="1"/>
</dbReference>
<dbReference type="SUPFAM" id="SSF48317">
    <property type="entry name" value="Acid phosphatase/Vanadium-dependent haloperoxidase"/>
    <property type="match status" value="1"/>
</dbReference>
<dbReference type="InterPro" id="IPR017438">
    <property type="entry name" value="ATP-NAD_kinase_N"/>
</dbReference>
<evidence type="ECO:0000313" key="4">
    <source>
        <dbReference type="Proteomes" id="UP000275256"/>
    </source>
</evidence>
<dbReference type="GO" id="GO:0005829">
    <property type="term" value="C:cytosol"/>
    <property type="evidence" value="ECO:0007669"/>
    <property type="project" value="TreeGrafter"/>
</dbReference>
<dbReference type="GO" id="GO:0019242">
    <property type="term" value="P:methylglyoxal biosynthetic process"/>
    <property type="evidence" value="ECO:0007669"/>
    <property type="project" value="InterPro"/>
</dbReference>
<gene>
    <name evidence="3" type="ORF">EAX62_00815</name>
</gene>
<dbReference type="InterPro" id="IPR036938">
    <property type="entry name" value="PAP2/HPO_sf"/>
</dbReference>
<dbReference type="SMART" id="SM00014">
    <property type="entry name" value="acidPPc"/>
    <property type="match status" value="1"/>
</dbReference>
<dbReference type="Pfam" id="PF01569">
    <property type="entry name" value="PAP2"/>
    <property type="match status" value="1"/>
</dbReference>
<reference evidence="3 4" key="1">
    <citation type="submission" date="2018-10" db="EMBL/GenBank/DDBJ databases">
        <title>Tessaracoccus antarcticuss sp. nov., isolated from sediment.</title>
        <authorList>
            <person name="Zhou L.Y."/>
            <person name="Du Z.J."/>
        </authorList>
    </citation>
    <scope>NUCLEOTIDE SEQUENCE [LARGE SCALE GENOMIC DNA]</scope>
    <source>
        <strain evidence="3 4">JDX10</strain>
    </source>
</reference>
<dbReference type="Proteomes" id="UP000275256">
    <property type="component" value="Unassembled WGS sequence"/>
</dbReference>
<evidence type="ECO:0000256" key="1">
    <source>
        <dbReference type="SAM" id="Phobius"/>
    </source>
</evidence>
<feature type="domain" description="DAGKc" evidence="2">
    <location>
        <begin position="213"/>
        <end position="343"/>
    </location>
</feature>
<dbReference type="RefSeq" id="WP_121899793.1">
    <property type="nucleotide sequence ID" value="NZ_REFW01000001.1"/>
</dbReference>
<feature type="transmembrane region" description="Helical" evidence="1">
    <location>
        <begin position="82"/>
        <end position="104"/>
    </location>
</feature>
<keyword evidence="1" id="KW-0812">Transmembrane</keyword>
<dbReference type="GO" id="GO:0016301">
    <property type="term" value="F:kinase activity"/>
    <property type="evidence" value="ECO:0007669"/>
    <property type="project" value="InterPro"/>
</dbReference>
<proteinExistence type="predicted"/>
<dbReference type="Gene3D" id="3.40.50.10330">
    <property type="entry name" value="Probable inorganic polyphosphate/atp-NAD kinase, domain 1"/>
    <property type="match status" value="1"/>
</dbReference>
<keyword evidence="1" id="KW-0472">Membrane</keyword>
<dbReference type="AlphaFoldDB" id="A0A3M0GAD0"/>
<dbReference type="SUPFAM" id="SSF111331">
    <property type="entry name" value="NAD kinase/diacylglycerol kinase-like"/>
    <property type="match status" value="1"/>
</dbReference>
<dbReference type="GO" id="GO:0008929">
    <property type="term" value="F:methylglyoxal synthase activity"/>
    <property type="evidence" value="ECO:0007669"/>
    <property type="project" value="InterPro"/>
</dbReference>
<accession>A0A3M0GAD0</accession>
<dbReference type="PROSITE" id="PS50146">
    <property type="entry name" value="DAGK"/>
    <property type="match status" value="1"/>
</dbReference>
<feature type="transmembrane region" description="Helical" evidence="1">
    <location>
        <begin position="124"/>
        <end position="143"/>
    </location>
</feature>
<dbReference type="InterPro" id="IPR001206">
    <property type="entry name" value="Diacylglycerol_kinase_cat_dom"/>
</dbReference>
<dbReference type="PANTHER" id="PTHR30492">
    <property type="entry name" value="METHYLGLYOXAL SYNTHASE"/>
    <property type="match status" value="1"/>
</dbReference>
<dbReference type="Pfam" id="PF00781">
    <property type="entry name" value="DAGK_cat"/>
    <property type="match status" value="1"/>
</dbReference>
<dbReference type="InterPro" id="IPR000326">
    <property type="entry name" value="PAP2/HPO"/>
</dbReference>
<dbReference type="OrthoDB" id="3171056at2"/>
<feature type="transmembrane region" description="Helical" evidence="1">
    <location>
        <begin position="7"/>
        <end position="28"/>
    </location>
</feature>
<protein>
    <submittedName>
        <fullName evidence="3">Phosphatase PAP2 family protein</fullName>
    </submittedName>
</protein>
<evidence type="ECO:0000259" key="2">
    <source>
        <dbReference type="PROSITE" id="PS50146"/>
    </source>
</evidence>
<dbReference type="InterPro" id="IPR016064">
    <property type="entry name" value="NAD/diacylglycerol_kinase_sf"/>
</dbReference>
<organism evidence="3 4">
    <name type="scientific">Tessaracoccus antarcticus</name>
    <dbReference type="NCBI Taxonomy" id="2479848"/>
    <lineage>
        <taxon>Bacteria</taxon>
        <taxon>Bacillati</taxon>
        <taxon>Actinomycetota</taxon>
        <taxon>Actinomycetes</taxon>
        <taxon>Propionibacteriales</taxon>
        <taxon>Propionibacteriaceae</taxon>
        <taxon>Tessaracoccus</taxon>
    </lineage>
</organism>
<evidence type="ECO:0000313" key="3">
    <source>
        <dbReference type="EMBL" id="RMB61247.1"/>
    </source>
</evidence>
<dbReference type="InterPro" id="IPR045540">
    <property type="entry name" value="YegS/DAGK_C"/>
</dbReference>
<dbReference type="EMBL" id="REFW01000001">
    <property type="protein sequence ID" value="RMB61247.1"/>
    <property type="molecule type" value="Genomic_DNA"/>
</dbReference>
<keyword evidence="4" id="KW-1185">Reference proteome</keyword>
<dbReference type="PANTHER" id="PTHR30492:SF0">
    <property type="entry name" value="METHYLGLYOXAL SYNTHASE"/>
    <property type="match status" value="1"/>
</dbReference>